<name>A0A7X5TTE5_9MICO</name>
<dbReference type="Gene3D" id="1.25.40.290">
    <property type="entry name" value="ARM repeat domains"/>
    <property type="match status" value="1"/>
</dbReference>
<organism evidence="1 2">
    <name type="scientific">Lysinibacter cavernae</name>
    <dbReference type="NCBI Taxonomy" id="1640652"/>
    <lineage>
        <taxon>Bacteria</taxon>
        <taxon>Bacillati</taxon>
        <taxon>Actinomycetota</taxon>
        <taxon>Actinomycetes</taxon>
        <taxon>Micrococcales</taxon>
        <taxon>Microbacteriaceae</taxon>
        <taxon>Lysinibacter</taxon>
    </lineage>
</organism>
<dbReference type="SUPFAM" id="SSF48371">
    <property type="entry name" value="ARM repeat"/>
    <property type="match status" value="1"/>
</dbReference>
<evidence type="ECO:0000313" key="1">
    <source>
        <dbReference type="EMBL" id="NIH53198.1"/>
    </source>
</evidence>
<protein>
    <submittedName>
        <fullName evidence="1">3-methyladenine DNA glycosylase AlkC</fullName>
    </submittedName>
</protein>
<sequence>MPLADELISPATVELLRDAVLEQRPGTEASALSAAVEGMKGLTLRARTDLLRDAYLSDCGASFAEVQRVTTAALARDDFAGWLIWPVGEAVAAAALAELGSNPSAFEAALYLLADLTPRLTSEWAIRPLLSRDLDRALLVVREWTMHPDEHVRRFASEGTRQYLPWGTQVAGLAADPRITLPILDALYRDPSEYVRRSVANHLNDLSRKHPEVVCETATRWLADGDENTSQLVKHSLRTLVKKGDPEALALLGFAPVVGVEVTGPAVETSAVALGEALPFAITLRNVGTQPQRMVVDYTLFHQKANGTQTGKVFKLTTATLQPGQTLELRRSHSFAVISTRKYHPGQHAIEVQLNGSPVGRVDFELTVPA</sequence>
<keyword evidence="2" id="KW-1185">Reference proteome</keyword>
<dbReference type="AlphaFoldDB" id="A0A7X5TTE5"/>
<accession>A0A7X5TTE5</accession>
<comment type="caution">
    <text evidence="1">The sequence shown here is derived from an EMBL/GenBank/DDBJ whole genome shotgun (WGS) entry which is preliminary data.</text>
</comment>
<evidence type="ECO:0000313" key="2">
    <source>
        <dbReference type="Proteomes" id="UP000541033"/>
    </source>
</evidence>
<proteinExistence type="predicted"/>
<dbReference type="RefSeq" id="WP_167148613.1">
    <property type="nucleotide sequence ID" value="NZ_JAAMOX010000001.1"/>
</dbReference>
<gene>
    <name evidence="1" type="ORF">FHX76_001066</name>
</gene>
<dbReference type="InterPro" id="IPR016024">
    <property type="entry name" value="ARM-type_fold"/>
</dbReference>
<dbReference type="Proteomes" id="UP000541033">
    <property type="component" value="Unassembled WGS sequence"/>
</dbReference>
<reference evidence="1 2" key="1">
    <citation type="submission" date="2020-02" db="EMBL/GenBank/DDBJ databases">
        <title>Sequencing the genomes of 1000 actinobacteria strains.</title>
        <authorList>
            <person name="Klenk H.-P."/>
        </authorList>
    </citation>
    <scope>NUCLEOTIDE SEQUENCE [LARGE SCALE GENOMIC DNA]</scope>
    <source>
        <strain evidence="1 2">DSM 27960</strain>
    </source>
</reference>
<dbReference type="EMBL" id="JAAMOX010000001">
    <property type="protein sequence ID" value="NIH53198.1"/>
    <property type="molecule type" value="Genomic_DNA"/>
</dbReference>